<dbReference type="Pfam" id="PF19674">
    <property type="entry name" value="DUF6177"/>
    <property type="match status" value="1"/>
</dbReference>
<dbReference type="EMBL" id="BAAASJ010000120">
    <property type="protein sequence ID" value="GAA2661463.1"/>
    <property type="molecule type" value="Genomic_DNA"/>
</dbReference>
<sequence length="468" mass="49693">MTKDVIALTPKMPDLRTLLAGLYAGGPDLGINTLADGAVIQLCAPDGRPLVSVEAPLLVQVPGETTRLLGTATGLPDSPVWWTEARASTAVPEGRQLAGSFAGRLATVLGGTVWPPEAASTDVVPLASDLTAIPAPPTSAPAVDVLTAKTAVVIQDRPLVAMTSWLSDALRTATEGDLALQIVTPPTTRLTLPTRTALHGHPNRWVIQDPDNGYYDGLSGAQLHWQDGTFTPIRDENGASSVAKAFRATADTGERQLVLSLRTRHPADEDLTLGHALETAWQHLTDTPPAGWSTAEPVNLPWNTRQLTDLARSRAPQPTWLIAIGHPERPAIATLRITRTSAGVEEDITLALGYGKDETPPLDTIETLAEALTARHGLTTMLASLRAARRDLSIPPHFETPPIPVSFTLGSDAVGDIGLAHARRPPLNLTTVQLGPASAPALHYPLGDGTDPHTWDTLQQLTQHLKQA</sequence>
<evidence type="ECO:0000313" key="2">
    <source>
        <dbReference type="Proteomes" id="UP001500151"/>
    </source>
</evidence>
<keyword evidence="2" id="KW-1185">Reference proteome</keyword>
<comment type="caution">
    <text evidence="1">The sequence shown here is derived from an EMBL/GenBank/DDBJ whole genome shotgun (WGS) entry which is preliminary data.</text>
</comment>
<gene>
    <name evidence="1" type="ORF">GCM10010307_79740</name>
</gene>
<evidence type="ECO:0000313" key="1">
    <source>
        <dbReference type="EMBL" id="GAA2661463.1"/>
    </source>
</evidence>
<organism evidence="1 2">
    <name type="scientific">Streptomyces vastus</name>
    <dbReference type="NCBI Taxonomy" id="285451"/>
    <lineage>
        <taxon>Bacteria</taxon>
        <taxon>Bacillati</taxon>
        <taxon>Actinomycetota</taxon>
        <taxon>Actinomycetes</taxon>
        <taxon>Kitasatosporales</taxon>
        <taxon>Streptomycetaceae</taxon>
        <taxon>Streptomyces</taxon>
    </lineage>
</organism>
<accession>A0ABP6E6W9</accession>
<dbReference type="InterPro" id="IPR046175">
    <property type="entry name" value="DUF6177"/>
</dbReference>
<proteinExistence type="predicted"/>
<protein>
    <submittedName>
        <fullName evidence="1">Uncharacterized protein</fullName>
    </submittedName>
</protein>
<dbReference type="RefSeq" id="WP_344396334.1">
    <property type="nucleotide sequence ID" value="NZ_BAAASJ010000120.1"/>
</dbReference>
<reference evidence="2" key="1">
    <citation type="journal article" date="2019" name="Int. J. Syst. Evol. Microbiol.">
        <title>The Global Catalogue of Microorganisms (GCM) 10K type strain sequencing project: providing services to taxonomists for standard genome sequencing and annotation.</title>
        <authorList>
            <consortium name="The Broad Institute Genomics Platform"/>
            <consortium name="The Broad Institute Genome Sequencing Center for Infectious Disease"/>
            <person name="Wu L."/>
            <person name="Ma J."/>
        </authorList>
    </citation>
    <scope>NUCLEOTIDE SEQUENCE [LARGE SCALE GENOMIC DNA]</scope>
    <source>
        <strain evidence="2">JCM 4524</strain>
    </source>
</reference>
<name>A0ABP6E6W9_9ACTN</name>
<dbReference type="Proteomes" id="UP001500151">
    <property type="component" value="Unassembled WGS sequence"/>
</dbReference>